<protein>
    <recommendedName>
        <fullName evidence="6">Carrier domain-containing protein</fullName>
    </recommendedName>
</protein>
<dbReference type="InterPro" id="IPR023213">
    <property type="entry name" value="CAT-like_dom_sf"/>
</dbReference>
<evidence type="ECO:0000313" key="8">
    <source>
        <dbReference type="Proteomes" id="UP001501747"/>
    </source>
</evidence>
<dbReference type="PROSITE" id="PS00455">
    <property type="entry name" value="AMP_BINDING"/>
    <property type="match status" value="1"/>
</dbReference>
<dbReference type="Pfam" id="PF00668">
    <property type="entry name" value="Condensation"/>
    <property type="match status" value="3"/>
</dbReference>
<sequence length="1881" mass="203080">MSTSSTPLALTSAQTGIWFAHQLDATGVTHNVAEYLEITGPLDLDLFETTLGHLVEEAECLRARFTDDENGVRQIIQSTVDWKLDVVDLRERPEMAQERIRVVLERPFDLATGPLFTFTVLRLADDRHLWVHAYHHIVSDGYTVALLARRAGEVYTRLAAGEEVGESPFPPLTTLLEADVAYRESEQYQGDREFWADYVAELPEPVSLSARPPAPAQLSLRSTCDVPPEIVGRVAEMARDAKTSTSTVLIAAVAGFLQRMTGRTHQVLGLPAAARRTSGAKATPGMSANVLPLELAVDPRMTVPELLTHVSKQVKRVLAHQYYDYGGLRRAQGAITQEDRLFCNRINIMRFTYGVSFGACPARAHYLSGTATDDLSVIVYDRGDGHGLEITLDANPGLYTATEVAVLEQRLQRYLREFTGLGVRPLRRADVLSPAERDRLLSDWAGGRGGSPDTTLAEEFAARAVEFPDRVALTCENEHLSYRELAERVNRLARMLIADGIGPGDLVGLAFARSAEMIIAMLAVTTAGAAYLPLDPSYPEDRLRYLVDDARPALVLADVPLPILPDVLPLNASDVLAALAELSGTRVTDAERVRPLTASDPAYVIYTSGSTGKPKGVLIPHSNVIRLFTATDGQYDFSPNDVWTMFHSYAFDFSVWEIWGPLLHGARLVVVPHAITRSSQDFLRLLVDERVTVLSQTPSAFYQLMAAERDEQDLSAKLALRMVTFGGEALDLTRLGDWYDRHAEDAPVLVNMYGITETTVHVTQIPLARADCTPESGSLIGRAIDDLRVYLLDESLALVPPGGAGEMYVAGPGVATGYVNRPGLTASRFVACPFGEPGERMYRSGDLARWTEDGSLQYLGRADDQVKIRGFRIELGEIEAALGRFPGVAQAVVLVREDSPGDKRLVGYVVPAGDVALDPVAVREATSALVPEHMVPAAVVVVDTMPLTRNGKADRPALPAPDYAASVDLSRAPSTDRERLLCKVFADVLGLSEVGVGDNFFSLGGDSIIAIQLVARARSAGLMFSPKDVFTCRTVEALASVAEFSGASVVDNSSGPVPLTPILRWLADQGSTVDAYHQWALLSTPPGLDHARLTELLQSLVDSHDLLRARLGSQLSVAAESEVSVRCVTDSPVDHLDEAVAQLDPFSGKVFQAVWRPGSPGSLLLVAHHIAVDSVSWRVLATDLADAWSGGSTSIPRPATSFRSWASGLVASDRSAEVPYWSDLLLADDLPIGSTTGDVGRGELTVELPADVTARLLTVVPEAFHTGVNEVLLTGAARAVNAWRSTPGARVLLEVEAHGRSESAVPGVDLSRTVGWFTDMHPVALTPTFDAGSSVMQVKEQLASVPGDGLGYGLLRYVHGELADLATPQILVNYLGRFGVGDSAFAVRAFGGARDPRMTPTHVVELNALAEERDGGPVLVTSWSWDRSRLTSAEAHALVDAWVASLHELAALERGGHTPSDFPLVQLNQRAVDTFVTVYPGLTDVLPVTPLQGEMLAHTLRVPHGDDVYNVQVVFDLDGSLDPSRLQAACQGLVDRHSALRSCFPWPDAQVVVADAVVPWTVSSSPVEDVLAADRAVRFDVTRPPLLRAHLVERGSQLHTLVLTIHHAVVDGWSLSVLMGELFRLYEGSLPGAARGFDSHLSWVARQDEVAAASAWAAQLDGAKPTLFAPPVADTATLLPHQHALRLSEVDSAALLSAARSRGLTPGVLVRTAWAQALCELTGTEDLLLGATVSGRSPEVPHMASIVGLHTNIVPVRVRREIGEPLADLAAQLQAEYVAVVPHQHHGWPAMAEALGHPHLFAGHVVFHNYPLDTSALTHMGSVAVRDISVHDGTHYPLSLVARMASGRLELRVDYRPDAFTEAEAQSVANCLVRNLLVLAA</sequence>
<accession>A0ABP7T929</accession>
<name>A0ABP7T929_9PSEU</name>
<proteinExistence type="predicted"/>
<dbReference type="InterPro" id="IPR020845">
    <property type="entry name" value="AMP-binding_CS"/>
</dbReference>
<dbReference type="InterPro" id="IPR010071">
    <property type="entry name" value="AA_adenyl_dom"/>
</dbReference>
<dbReference type="InterPro" id="IPR036736">
    <property type="entry name" value="ACP-like_sf"/>
</dbReference>
<reference evidence="8" key="1">
    <citation type="journal article" date="2019" name="Int. J. Syst. Evol. Microbiol.">
        <title>The Global Catalogue of Microorganisms (GCM) 10K type strain sequencing project: providing services to taxonomists for standard genome sequencing and annotation.</title>
        <authorList>
            <consortium name="The Broad Institute Genomics Platform"/>
            <consortium name="The Broad Institute Genome Sequencing Center for Infectious Disease"/>
            <person name="Wu L."/>
            <person name="Ma J."/>
        </authorList>
    </citation>
    <scope>NUCLEOTIDE SEQUENCE [LARGE SCALE GENOMIC DNA]</scope>
    <source>
        <strain evidence="8">JCM 17342</strain>
    </source>
</reference>
<dbReference type="SUPFAM" id="SSF47336">
    <property type="entry name" value="ACP-like"/>
    <property type="match status" value="1"/>
</dbReference>
<dbReference type="NCBIfam" id="TIGR01733">
    <property type="entry name" value="AA-adenyl-dom"/>
    <property type="match status" value="1"/>
</dbReference>
<dbReference type="InterPro" id="IPR001242">
    <property type="entry name" value="Condensation_dom"/>
</dbReference>
<dbReference type="NCBIfam" id="TIGR01720">
    <property type="entry name" value="NRPS-para261"/>
    <property type="match status" value="1"/>
</dbReference>
<evidence type="ECO:0000256" key="1">
    <source>
        <dbReference type="ARBA" id="ARBA00001957"/>
    </source>
</evidence>
<dbReference type="InterPro" id="IPR006162">
    <property type="entry name" value="Ppantetheine_attach_site"/>
</dbReference>
<keyword evidence="4" id="KW-0677">Repeat</keyword>
<keyword evidence="5" id="KW-0045">Antibiotic biosynthesis</keyword>
<dbReference type="PROSITE" id="PS50075">
    <property type="entry name" value="CARRIER"/>
    <property type="match status" value="1"/>
</dbReference>
<dbReference type="RefSeq" id="WP_344880257.1">
    <property type="nucleotide sequence ID" value="NZ_BAABAL010000018.1"/>
</dbReference>
<dbReference type="Gene3D" id="3.30.559.10">
    <property type="entry name" value="Chloramphenicol acetyltransferase-like domain"/>
    <property type="match status" value="3"/>
</dbReference>
<dbReference type="PANTHER" id="PTHR45527">
    <property type="entry name" value="NONRIBOSOMAL PEPTIDE SYNTHETASE"/>
    <property type="match status" value="1"/>
</dbReference>
<dbReference type="Proteomes" id="UP001501747">
    <property type="component" value="Unassembled WGS sequence"/>
</dbReference>
<dbReference type="InterPro" id="IPR025110">
    <property type="entry name" value="AMP-bd_C"/>
</dbReference>
<evidence type="ECO:0000313" key="7">
    <source>
        <dbReference type="EMBL" id="GAA4022679.1"/>
    </source>
</evidence>
<dbReference type="SUPFAM" id="SSF56801">
    <property type="entry name" value="Acetyl-CoA synthetase-like"/>
    <property type="match status" value="1"/>
</dbReference>
<dbReference type="PANTHER" id="PTHR45527:SF14">
    <property type="entry name" value="PLIPASTATIN SYNTHASE SUBUNIT B"/>
    <property type="match status" value="1"/>
</dbReference>
<dbReference type="Pfam" id="PF13193">
    <property type="entry name" value="AMP-binding_C"/>
    <property type="match status" value="1"/>
</dbReference>
<dbReference type="InterPro" id="IPR020806">
    <property type="entry name" value="PKS_PP-bd"/>
</dbReference>
<dbReference type="Pfam" id="PF00501">
    <property type="entry name" value="AMP-binding"/>
    <property type="match status" value="1"/>
</dbReference>
<dbReference type="InterPro" id="IPR000873">
    <property type="entry name" value="AMP-dep_synth/lig_dom"/>
</dbReference>
<evidence type="ECO:0000256" key="2">
    <source>
        <dbReference type="ARBA" id="ARBA00022450"/>
    </source>
</evidence>
<dbReference type="InterPro" id="IPR042099">
    <property type="entry name" value="ANL_N_sf"/>
</dbReference>
<dbReference type="Gene3D" id="3.40.50.12780">
    <property type="entry name" value="N-terminal domain of ligase-like"/>
    <property type="match status" value="1"/>
</dbReference>
<dbReference type="SUPFAM" id="SSF52777">
    <property type="entry name" value="CoA-dependent acyltransferases"/>
    <property type="match status" value="6"/>
</dbReference>
<feature type="domain" description="Carrier" evidence="6">
    <location>
        <begin position="972"/>
        <end position="1046"/>
    </location>
</feature>
<dbReference type="SMART" id="SM00823">
    <property type="entry name" value="PKS_PP"/>
    <property type="match status" value="1"/>
</dbReference>
<dbReference type="EMBL" id="BAABAL010000018">
    <property type="protein sequence ID" value="GAA4022679.1"/>
    <property type="molecule type" value="Genomic_DNA"/>
</dbReference>
<keyword evidence="3" id="KW-0597">Phosphoprotein</keyword>
<evidence type="ECO:0000259" key="6">
    <source>
        <dbReference type="PROSITE" id="PS50075"/>
    </source>
</evidence>
<evidence type="ECO:0000256" key="3">
    <source>
        <dbReference type="ARBA" id="ARBA00022553"/>
    </source>
</evidence>
<dbReference type="InterPro" id="IPR010060">
    <property type="entry name" value="NRPS_synth"/>
</dbReference>
<dbReference type="Gene3D" id="3.30.300.30">
    <property type="match status" value="1"/>
</dbReference>
<dbReference type="CDD" id="cd17643">
    <property type="entry name" value="A_NRPS_Cytc1-like"/>
    <property type="match status" value="1"/>
</dbReference>
<dbReference type="InterPro" id="IPR045851">
    <property type="entry name" value="AMP-bd_C_sf"/>
</dbReference>
<dbReference type="InterPro" id="IPR009081">
    <property type="entry name" value="PP-bd_ACP"/>
</dbReference>
<comment type="cofactor">
    <cofactor evidence="1">
        <name>pantetheine 4'-phosphate</name>
        <dbReference type="ChEBI" id="CHEBI:47942"/>
    </cofactor>
</comment>
<gene>
    <name evidence="7" type="ORF">GCM10022247_53670</name>
</gene>
<dbReference type="PROSITE" id="PS00012">
    <property type="entry name" value="PHOSPHOPANTETHEINE"/>
    <property type="match status" value="1"/>
</dbReference>
<keyword evidence="2" id="KW-0596">Phosphopantetheine</keyword>
<evidence type="ECO:0000256" key="5">
    <source>
        <dbReference type="ARBA" id="ARBA00023194"/>
    </source>
</evidence>
<dbReference type="Gene3D" id="1.10.1200.10">
    <property type="entry name" value="ACP-like"/>
    <property type="match status" value="1"/>
</dbReference>
<comment type="caution">
    <text evidence="7">The sequence shown here is derived from an EMBL/GenBank/DDBJ whole genome shotgun (WGS) entry which is preliminary data.</text>
</comment>
<dbReference type="Gene3D" id="3.30.559.30">
    <property type="entry name" value="Nonribosomal peptide synthetase, condensation domain"/>
    <property type="match status" value="3"/>
</dbReference>
<evidence type="ECO:0000256" key="4">
    <source>
        <dbReference type="ARBA" id="ARBA00022737"/>
    </source>
</evidence>
<keyword evidence="8" id="KW-1185">Reference proteome</keyword>
<dbReference type="Pfam" id="PF00550">
    <property type="entry name" value="PP-binding"/>
    <property type="match status" value="1"/>
</dbReference>
<organism evidence="7 8">
    <name type="scientific">Allokutzneria multivorans</name>
    <dbReference type="NCBI Taxonomy" id="1142134"/>
    <lineage>
        <taxon>Bacteria</taxon>
        <taxon>Bacillati</taxon>
        <taxon>Actinomycetota</taxon>
        <taxon>Actinomycetes</taxon>
        <taxon>Pseudonocardiales</taxon>
        <taxon>Pseudonocardiaceae</taxon>
        <taxon>Allokutzneria</taxon>
    </lineage>
</organism>